<evidence type="ECO:0000313" key="7">
    <source>
        <dbReference type="Proteomes" id="UP000332933"/>
    </source>
</evidence>
<keyword evidence="7" id="KW-1185">Reference proteome</keyword>
<dbReference type="PANTHER" id="PTHR48051">
    <property type="match status" value="1"/>
</dbReference>
<dbReference type="Pfam" id="PF23598">
    <property type="entry name" value="LRR_14"/>
    <property type="match status" value="1"/>
</dbReference>
<accession>A0A485KJX1</accession>
<name>A0A485KJX1_9STRA</name>
<dbReference type="Proteomes" id="UP000332933">
    <property type="component" value="Unassembled WGS sequence"/>
</dbReference>
<dbReference type="InterPro" id="IPR050216">
    <property type="entry name" value="LRR_domain-containing"/>
</dbReference>
<feature type="compositionally biased region" description="Basic and acidic residues" evidence="3">
    <location>
        <begin position="1364"/>
        <end position="1376"/>
    </location>
</feature>
<dbReference type="EMBL" id="VJMH01005097">
    <property type="protein sequence ID" value="KAF0701216.1"/>
    <property type="molecule type" value="Genomic_DNA"/>
</dbReference>
<reference evidence="6 7" key="1">
    <citation type="submission" date="2019-03" db="EMBL/GenBank/DDBJ databases">
        <authorList>
            <person name="Gaulin E."/>
            <person name="Dumas B."/>
        </authorList>
    </citation>
    <scope>NUCLEOTIDE SEQUENCE [LARGE SCALE GENOMIC DNA]</scope>
    <source>
        <strain evidence="6">CBS 568.67</strain>
    </source>
</reference>
<dbReference type="InterPro" id="IPR003591">
    <property type="entry name" value="Leu-rich_rpt_typical-subtyp"/>
</dbReference>
<feature type="compositionally biased region" description="Acidic residues" evidence="3">
    <location>
        <begin position="1377"/>
        <end position="1387"/>
    </location>
</feature>
<evidence type="ECO:0000256" key="2">
    <source>
        <dbReference type="ARBA" id="ARBA00022737"/>
    </source>
</evidence>
<evidence type="ECO:0000256" key="3">
    <source>
        <dbReference type="SAM" id="MobiDB-lite"/>
    </source>
</evidence>
<gene>
    <name evidence="6" type="primary">Aste57867_8290</name>
    <name evidence="5" type="ORF">As57867_008259</name>
    <name evidence="6" type="ORF">ASTE57867_8290</name>
</gene>
<dbReference type="Gene3D" id="3.80.10.10">
    <property type="entry name" value="Ribonuclease Inhibitor"/>
    <property type="match status" value="3"/>
</dbReference>
<reference evidence="5" key="2">
    <citation type="submission" date="2019-06" db="EMBL/GenBank/DDBJ databases">
        <title>Genomics analysis of Aphanomyces spp. identifies a new class of oomycete effector associated with host adaptation.</title>
        <authorList>
            <person name="Gaulin E."/>
        </authorList>
    </citation>
    <scope>NUCLEOTIDE SEQUENCE</scope>
    <source>
        <strain evidence="5">CBS 578.67</strain>
    </source>
</reference>
<evidence type="ECO:0000256" key="1">
    <source>
        <dbReference type="ARBA" id="ARBA00022614"/>
    </source>
</evidence>
<evidence type="ECO:0000313" key="6">
    <source>
        <dbReference type="EMBL" id="VFT85177.1"/>
    </source>
</evidence>
<dbReference type="InterPro" id="IPR032675">
    <property type="entry name" value="LRR_dom_sf"/>
</dbReference>
<evidence type="ECO:0000313" key="5">
    <source>
        <dbReference type="EMBL" id="KAF0701216.1"/>
    </source>
</evidence>
<dbReference type="SMART" id="SM00369">
    <property type="entry name" value="LRR_TYP"/>
    <property type="match status" value="12"/>
</dbReference>
<dbReference type="SMART" id="SM00364">
    <property type="entry name" value="LRR_BAC"/>
    <property type="match status" value="8"/>
</dbReference>
<evidence type="ECO:0000259" key="4">
    <source>
        <dbReference type="Pfam" id="PF23598"/>
    </source>
</evidence>
<proteinExistence type="predicted"/>
<dbReference type="EMBL" id="CAADRA010005118">
    <property type="protein sequence ID" value="VFT85177.1"/>
    <property type="molecule type" value="Genomic_DNA"/>
</dbReference>
<dbReference type="InterPro" id="IPR055414">
    <property type="entry name" value="LRR_R13L4/SHOC2-like"/>
</dbReference>
<keyword evidence="2" id="KW-0677">Repeat</keyword>
<dbReference type="OrthoDB" id="676979at2759"/>
<feature type="domain" description="Disease resistance R13L4/SHOC-2-like LRR" evidence="4">
    <location>
        <begin position="430"/>
        <end position="513"/>
    </location>
</feature>
<sequence length="1387" mass="156953">MTKEVVDLTTRANVFPRASLQGDGLLYNPPGDAAARRPKPAPVVNIHKEYESTQSYLKTRQTIKEIITQHKAKALSNQERYEREEEAEKYKTTFLETRLATTGVPTLNTISVVMERRRAQGEARMKGLANDTPTKAESIRAAMHQAYGSGKLDLKALEIDTLPDALASTFILQMARFITDVNISRNEFRELSRQFCDSFPGCHVLNASENSIMSMAPEISRWSNLMSLVLDSNRLDAVPDLLPTTLTSLSVARNRLAELPYIYRLTSLTNVDVSHNQLTVLPNAMYELKFLRTFNAARNKLLSAGLLPLPSFKSRHAAKAVHDDDLLDAPGHRAKDWSERLDPLTNMPVYFNNVTKAITRVRPAVLGQAKPTHQAVVILPKLQLPNATHEPDAKAIEPHATKEGWEITMGLPTRYTNHATSECFDFVPKELDRYDAFAHMHRLNLSSNEIQELPASIGEMYQLEILQVDHNQLSTLPESICQLKNLTTLHMGSNYLTSLPKQFPLIPMLRELDMKLNRVAHLPADIGMLRSLTHLDVSGNALVAVPPSVLQLTHLNTFNVVGNPNLKVPSASSQKNGIHAIFWEIKHQIHIDAKGMPPVPHQVTTGIADECVTTDIHVHKEFLRLVDEAKTTGVLDFHWRNLAELPFQLFDVTTLTELRLTGHVLGRVPVEISSLTSLRLLTLRRNQLTEFHPDCVAPSCIWEELDCENNQLALLPYTLTQCSKLRVLRMGCNVLETLPSDMDALVQLEQCLVPHNHLTALPSGLARIATLKLLDVSNNAIEQFSDFDFASLTSLVDFKANLNLLSDLPASIAHSNLLDLSLSGNRFTVYPLVATQLKCIRRIWMQANKFAELPVEFGHLRTLEAAEFDGNPLRSPPPDILAQGVEAIREYLQKRIDRVAELKKLLMAAQYGFHENHFTPQSHDLLHSGILFLLPEDLVAFDKVVDHYINGPFYEHPDVRGVDLVQGLVALQFQRSQASRRAVLEDLLRLCLLIQSKRWLDKVEFRYDLTRPWGYGAEATPVFMVDPKALYEDWEEVPGILSVIKKRVERGFQEEAFNHTREVVEDALINYKGVYGPVGLATDKVPFRCGCEELLRKNTQHDPCYRFGWVLVQMLITREEAERRQREQEHLTQALGQVRTEIEAFCMNSRDGKARLFKEAKLLKADRKNKVKAMKKQVPHIKRKIELRKSDLDIAIRKHALDKATTGEGWIEQDEKQAIFVEEDIKEDMARLTTQIDGILKMQAKIKHELRQDYNHYVAEVVDKLLEEAGAEVRQKIITNHRVKAIRKQYRRPWDGPNGFDFHQFKQQYLGLPPLETPRDNSSVSEVSGDFDDYANLMDDDSDEPLPSIEYSSVSEDEPVTESGKNEVADVLKNDAAEADDSDDSDV</sequence>
<feature type="compositionally biased region" description="Acidic residues" evidence="3">
    <location>
        <begin position="1329"/>
        <end position="1344"/>
    </location>
</feature>
<feature type="region of interest" description="Disordered" evidence="3">
    <location>
        <begin position="1312"/>
        <end position="1387"/>
    </location>
</feature>
<dbReference type="PANTHER" id="PTHR48051:SF39">
    <property type="entry name" value="P53-INDUCED DEATH DOMAIN PROTEIN 1"/>
    <property type="match status" value="1"/>
</dbReference>
<organism evidence="6 7">
    <name type="scientific">Aphanomyces stellatus</name>
    <dbReference type="NCBI Taxonomy" id="120398"/>
    <lineage>
        <taxon>Eukaryota</taxon>
        <taxon>Sar</taxon>
        <taxon>Stramenopiles</taxon>
        <taxon>Oomycota</taxon>
        <taxon>Saprolegniomycetes</taxon>
        <taxon>Saprolegniales</taxon>
        <taxon>Verrucalvaceae</taxon>
        <taxon>Aphanomyces</taxon>
    </lineage>
</organism>
<dbReference type="SUPFAM" id="SSF52058">
    <property type="entry name" value="L domain-like"/>
    <property type="match status" value="2"/>
</dbReference>
<dbReference type="GO" id="GO:0005737">
    <property type="term" value="C:cytoplasm"/>
    <property type="evidence" value="ECO:0007669"/>
    <property type="project" value="TreeGrafter"/>
</dbReference>
<keyword evidence="1" id="KW-0433">Leucine-rich repeat</keyword>
<protein>
    <submittedName>
        <fullName evidence="6">Aste57867_8290 protein</fullName>
    </submittedName>
</protein>